<evidence type="ECO:0000259" key="6">
    <source>
        <dbReference type="PROSITE" id="PS50850"/>
    </source>
</evidence>
<dbReference type="InterPro" id="IPR036259">
    <property type="entry name" value="MFS_trans_sf"/>
</dbReference>
<evidence type="ECO:0000313" key="8">
    <source>
        <dbReference type="Proteomes" id="UP000053201"/>
    </source>
</evidence>
<dbReference type="eggNOG" id="KOG0254">
    <property type="taxonomic scope" value="Eukaryota"/>
</dbReference>
<dbReference type="PANTHER" id="PTHR23501">
    <property type="entry name" value="MAJOR FACILITATOR SUPERFAMILY"/>
    <property type="match status" value="1"/>
</dbReference>
<keyword evidence="8" id="KW-1185">Reference proteome</keyword>
<dbReference type="PANTHER" id="PTHR23501:SF87">
    <property type="entry name" value="SIDEROPHORE IRON TRANSPORTER 2"/>
    <property type="match status" value="1"/>
</dbReference>
<name>A0A0L0HT76_SPIPD</name>
<evidence type="ECO:0000256" key="1">
    <source>
        <dbReference type="ARBA" id="ARBA00004141"/>
    </source>
</evidence>
<reference evidence="7 8" key="1">
    <citation type="submission" date="2009-08" db="EMBL/GenBank/DDBJ databases">
        <title>The Genome Sequence of Spizellomyces punctatus strain DAOM BR117.</title>
        <authorList>
            <consortium name="The Broad Institute Genome Sequencing Platform"/>
            <person name="Russ C."/>
            <person name="Cuomo C."/>
            <person name="Shea T."/>
            <person name="Young S.K."/>
            <person name="Zeng Q."/>
            <person name="Koehrsen M."/>
            <person name="Haas B."/>
            <person name="Borodovsky M."/>
            <person name="Guigo R."/>
            <person name="Alvarado L."/>
            <person name="Berlin A."/>
            <person name="Bochicchio J."/>
            <person name="Borenstein D."/>
            <person name="Chapman S."/>
            <person name="Chen Z."/>
            <person name="Engels R."/>
            <person name="Freedman E."/>
            <person name="Gellesch M."/>
            <person name="Goldberg J."/>
            <person name="Griggs A."/>
            <person name="Gujja S."/>
            <person name="Heiman D."/>
            <person name="Hepburn T."/>
            <person name="Howarth C."/>
            <person name="Jen D."/>
            <person name="Larson L."/>
            <person name="Lewis B."/>
            <person name="Mehta T."/>
            <person name="Park D."/>
            <person name="Pearson M."/>
            <person name="Roberts A."/>
            <person name="Saif S."/>
            <person name="Shenoy N."/>
            <person name="Sisk P."/>
            <person name="Stolte C."/>
            <person name="Sykes S."/>
            <person name="Thomson T."/>
            <person name="Walk T."/>
            <person name="White J."/>
            <person name="Yandava C."/>
            <person name="Burger G."/>
            <person name="Gray M.W."/>
            <person name="Holland P.W.H."/>
            <person name="King N."/>
            <person name="Lang F.B.F."/>
            <person name="Roger A.J."/>
            <person name="Ruiz-Trillo I."/>
            <person name="Lander E."/>
            <person name="Nusbaum C."/>
        </authorList>
    </citation>
    <scope>NUCLEOTIDE SEQUENCE [LARGE SCALE GENOMIC DNA]</scope>
    <source>
        <strain evidence="7 8">DAOM BR117</strain>
    </source>
</reference>
<dbReference type="SUPFAM" id="SSF103473">
    <property type="entry name" value="MFS general substrate transporter"/>
    <property type="match status" value="1"/>
</dbReference>
<feature type="transmembrane region" description="Helical" evidence="5">
    <location>
        <begin position="374"/>
        <end position="394"/>
    </location>
</feature>
<dbReference type="RefSeq" id="XP_016612341.1">
    <property type="nucleotide sequence ID" value="XM_016748371.1"/>
</dbReference>
<feature type="transmembrane region" description="Helical" evidence="5">
    <location>
        <begin position="268"/>
        <end position="288"/>
    </location>
</feature>
<dbReference type="Proteomes" id="UP000053201">
    <property type="component" value="Unassembled WGS sequence"/>
</dbReference>
<dbReference type="VEuPathDB" id="FungiDB:SPPG_00035"/>
<dbReference type="PROSITE" id="PS50850">
    <property type="entry name" value="MFS"/>
    <property type="match status" value="1"/>
</dbReference>
<dbReference type="InterPro" id="IPR020846">
    <property type="entry name" value="MFS_dom"/>
</dbReference>
<evidence type="ECO:0000256" key="3">
    <source>
        <dbReference type="ARBA" id="ARBA00022989"/>
    </source>
</evidence>
<dbReference type="STRING" id="645134.A0A0L0HT76"/>
<feature type="transmembrane region" description="Helical" evidence="5">
    <location>
        <begin position="120"/>
        <end position="138"/>
    </location>
</feature>
<dbReference type="EMBL" id="KQ257450">
    <property type="protein sequence ID" value="KND04302.1"/>
    <property type="molecule type" value="Genomic_DNA"/>
</dbReference>
<dbReference type="InterPro" id="IPR011701">
    <property type="entry name" value="MFS"/>
</dbReference>
<comment type="subcellular location">
    <subcellularLocation>
        <location evidence="1">Membrane</location>
        <topology evidence="1">Multi-pass membrane protein</topology>
    </subcellularLocation>
</comment>
<gene>
    <name evidence="7" type="ORF">SPPG_00035</name>
</gene>
<keyword evidence="3 5" id="KW-1133">Transmembrane helix</keyword>
<dbReference type="GO" id="GO:0005886">
    <property type="term" value="C:plasma membrane"/>
    <property type="evidence" value="ECO:0007669"/>
    <property type="project" value="TreeGrafter"/>
</dbReference>
<evidence type="ECO:0000313" key="7">
    <source>
        <dbReference type="EMBL" id="KND04302.1"/>
    </source>
</evidence>
<feature type="transmembrane region" description="Helical" evidence="5">
    <location>
        <begin position="52"/>
        <end position="68"/>
    </location>
</feature>
<organism evidence="7 8">
    <name type="scientific">Spizellomyces punctatus (strain DAOM BR117)</name>
    <dbReference type="NCBI Taxonomy" id="645134"/>
    <lineage>
        <taxon>Eukaryota</taxon>
        <taxon>Fungi</taxon>
        <taxon>Fungi incertae sedis</taxon>
        <taxon>Chytridiomycota</taxon>
        <taxon>Chytridiomycota incertae sedis</taxon>
        <taxon>Chytridiomycetes</taxon>
        <taxon>Spizellomycetales</taxon>
        <taxon>Spizellomycetaceae</taxon>
        <taxon>Spizellomyces</taxon>
    </lineage>
</organism>
<dbReference type="Pfam" id="PF07690">
    <property type="entry name" value="MFS_1"/>
    <property type="match status" value="1"/>
</dbReference>
<feature type="transmembrane region" description="Helical" evidence="5">
    <location>
        <begin position="144"/>
        <end position="164"/>
    </location>
</feature>
<dbReference type="Gene3D" id="1.20.1250.20">
    <property type="entry name" value="MFS general substrate transporter like domains"/>
    <property type="match status" value="2"/>
</dbReference>
<evidence type="ECO:0000256" key="4">
    <source>
        <dbReference type="ARBA" id="ARBA00023136"/>
    </source>
</evidence>
<dbReference type="InParanoid" id="A0A0L0HT76"/>
<feature type="domain" description="Major facilitator superfamily (MFS) profile" evidence="6">
    <location>
        <begin position="55"/>
        <end position="518"/>
    </location>
</feature>
<keyword evidence="4 5" id="KW-0472">Membrane</keyword>
<feature type="transmembrane region" description="Helical" evidence="5">
    <location>
        <begin position="337"/>
        <end position="354"/>
    </location>
</feature>
<evidence type="ECO:0000256" key="5">
    <source>
        <dbReference type="SAM" id="Phobius"/>
    </source>
</evidence>
<evidence type="ECO:0000256" key="2">
    <source>
        <dbReference type="ARBA" id="ARBA00022692"/>
    </source>
</evidence>
<sequence>MDRDSTQVDLVGSDQVGFDQEKAVPRPSGEIAAQQGVKALDAAYKLLTRTEFAIIYVGIFLVIFVYSLDINTYGTLLPFITSSFQQHSGLSLLMAVSGVVNSVCKMPLAKLADVFGRAETFAFAVLCYIVGLIIMCAVDTFGQFAAATVLYTIGTSGVYTLLQIVIADTSSLANRGFFSSLIDLPFILNIWIGPPIARHFLEKQVDGKSQWRWAFGMIIILLFCCAQPIFIGLKWLERKASRNGLVVKKKNEYLTWQFWKNLVLDVDLLGLLLFGGSLFLIIFPTNWYRNYPKEWKDGRIIAMLVMGGVGFVIFFLQQQFLSRAPIFPARFLKDRTVIGGLLTGCLIFVSYYIYSSFLTSYIYVSRDLTVDQSQWIFTSWNVGSVLSSILIGLAMKRTRSFKLWALIGLAINIIGSGVMINVKGPENPLAEMISAQTVIGIGQGITTCATQVGVQAAVAHQDLGTMTAVYLTVTSVGFSVGASIAGAIWKELLHDQLVEALPELPEANITAFVGDHTKVRLWLEGDQLSRARHAYTYTSKTLNIIACCLLVPIFGTIGMMRNITLTDDVTTKEAEEAAIAEGSVGTSADHGR</sequence>
<proteinExistence type="predicted"/>
<keyword evidence="2 5" id="KW-0812">Transmembrane</keyword>
<feature type="transmembrane region" description="Helical" evidence="5">
    <location>
        <begin position="213"/>
        <end position="233"/>
    </location>
</feature>
<protein>
    <recommendedName>
        <fullName evidence="6">Major facilitator superfamily (MFS) profile domain-containing protein</fullName>
    </recommendedName>
</protein>
<dbReference type="GeneID" id="27683789"/>
<feature type="transmembrane region" description="Helical" evidence="5">
    <location>
        <begin position="468"/>
        <end position="489"/>
    </location>
</feature>
<feature type="transmembrane region" description="Helical" evidence="5">
    <location>
        <begin position="542"/>
        <end position="560"/>
    </location>
</feature>
<feature type="transmembrane region" description="Helical" evidence="5">
    <location>
        <begin position="300"/>
        <end position="316"/>
    </location>
</feature>
<dbReference type="OMA" id="INRGIWS"/>
<dbReference type="GO" id="GO:0022857">
    <property type="term" value="F:transmembrane transporter activity"/>
    <property type="evidence" value="ECO:0007669"/>
    <property type="project" value="InterPro"/>
</dbReference>
<accession>A0A0L0HT76</accession>
<dbReference type="OrthoDB" id="4088837at2759"/>
<dbReference type="AlphaFoldDB" id="A0A0L0HT76"/>
<feature type="transmembrane region" description="Helical" evidence="5">
    <location>
        <begin position="401"/>
        <end position="422"/>
    </location>
</feature>